<feature type="region of interest" description="Disordered" evidence="1">
    <location>
        <begin position="62"/>
        <end position="81"/>
    </location>
</feature>
<dbReference type="AlphaFoldDB" id="A0A1S1QHJ4"/>
<proteinExistence type="predicted"/>
<comment type="caution">
    <text evidence="2">The sequence shown here is derived from an EMBL/GenBank/DDBJ whole genome shotgun (WGS) entry which is preliminary data.</text>
</comment>
<reference evidence="3" key="1">
    <citation type="submission" date="2016-07" db="EMBL/GenBank/DDBJ databases">
        <title>Frankia sp. NRRL B-16219 Genome sequencing.</title>
        <authorList>
            <person name="Ghodhbane-Gtari F."/>
            <person name="Swanson E."/>
            <person name="Gueddou A."/>
            <person name="Louati M."/>
            <person name="Nouioui I."/>
            <person name="Hezbri K."/>
            <person name="Abebe-Akele F."/>
            <person name="Simpson S."/>
            <person name="Morris K."/>
            <person name="Thomas K."/>
            <person name="Gtari M."/>
            <person name="Tisa L.S."/>
        </authorList>
    </citation>
    <scope>NUCLEOTIDE SEQUENCE [LARGE SCALE GENOMIC DNA]</scope>
    <source>
        <strain evidence="3">NRRL B-16219</strain>
    </source>
</reference>
<name>A0A1S1QHJ4_9ACTN</name>
<gene>
    <name evidence="2" type="ORF">BBK14_33590</name>
</gene>
<accession>A0A1S1QHJ4</accession>
<protein>
    <submittedName>
        <fullName evidence="2">Uncharacterized protein</fullName>
    </submittedName>
</protein>
<dbReference type="Proteomes" id="UP000179769">
    <property type="component" value="Unassembled WGS sequence"/>
</dbReference>
<evidence type="ECO:0000313" key="3">
    <source>
        <dbReference type="Proteomes" id="UP000179769"/>
    </source>
</evidence>
<dbReference type="OrthoDB" id="3218337at2"/>
<keyword evidence="3" id="KW-1185">Reference proteome</keyword>
<sequence length="81" mass="8477">MTVRLPLLTSRFEIGRGAGMRPPSPGKAVYYLGLGGLAVAEIIEWPVAAAIAAGTYVAQHTRPAAPSSVQESQAEAARRES</sequence>
<organism evidence="2 3">
    <name type="scientific">Parafrankia soli</name>
    <dbReference type="NCBI Taxonomy" id="2599596"/>
    <lineage>
        <taxon>Bacteria</taxon>
        <taxon>Bacillati</taxon>
        <taxon>Actinomycetota</taxon>
        <taxon>Actinomycetes</taxon>
        <taxon>Frankiales</taxon>
        <taxon>Frankiaceae</taxon>
        <taxon>Parafrankia</taxon>
    </lineage>
</organism>
<evidence type="ECO:0000313" key="2">
    <source>
        <dbReference type="EMBL" id="OHV34238.1"/>
    </source>
</evidence>
<evidence type="ECO:0000256" key="1">
    <source>
        <dbReference type="SAM" id="MobiDB-lite"/>
    </source>
</evidence>
<dbReference type="EMBL" id="MAXA01000138">
    <property type="protein sequence ID" value="OHV34238.1"/>
    <property type="molecule type" value="Genomic_DNA"/>
</dbReference>